<protein>
    <submittedName>
        <fullName evidence="1">Uncharacterized protein</fullName>
    </submittedName>
</protein>
<gene>
    <name evidence="1" type="ORF">CGI_10017130</name>
</gene>
<proteinExistence type="predicted"/>
<evidence type="ECO:0000313" key="1">
    <source>
        <dbReference type="EMBL" id="EKC27621.1"/>
    </source>
</evidence>
<dbReference type="HOGENOM" id="CLU_2401753_0_0_1"/>
<dbReference type="AlphaFoldDB" id="K1R1N7"/>
<accession>K1R1N7</accession>
<name>K1R1N7_MAGGI</name>
<dbReference type="EMBL" id="JH818677">
    <property type="protein sequence ID" value="EKC27621.1"/>
    <property type="molecule type" value="Genomic_DNA"/>
</dbReference>
<dbReference type="InParanoid" id="K1R1N7"/>
<sequence>MHDKAQSVGEDDPLDSCTFPSVLEGKTWEDSDKGQPVTFSGSDMLGWNVSAFSTVMNQWECLFNQNDIIVSNIETARLKSTHPVYQLVDIYIG</sequence>
<reference evidence="1" key="1">
    <citation type="journal article" date="2012" name="Nature">
        <title>The oyster genome reveals stress adaptation and complexity of shell formation.</title>
        <authorList>
            <person name="Zhang G."/>
            <person name="Fang X."/>
            <person name="Guo X."/>
            <person name="Li L."/>
            <person name="Luo R."/>
            <person name="Xu F."/>
            <person name="Yang P."/>
            <person name="Zhang L."/>
            <person name="Wang X."/>
            <person name="Qi H."/>
            <person name="Xiong Z."/>
            <person name="Que H."/>
            <person name="Xie Y."/>
            <person name="Holland P.W."/>
            <person name="Paps J."/>
            <person name="Zhu Y."/>
            <person name="Wu F."/>
            <person name="Chen Y."/>
            <person name="Wang J."/>
            <person name="Peng C."/>
            <person name="Meng J."/>
            <person name="Yang L."/>
            <person name="Liu J."/>
            <person name="Wen B."/>
            <person name="Zhang N."/>
            <person name="Huang Z."/>
            <person name="Zhu Q."/>
            <person name="Feng Y."/>
            <person name="Mount A."/>
            <person name="Hedgecock D."/>
            <person name="Xu Z."/>
            <person name="Liu Y."/>
            <person name="Domazet-Loso T."/>
            <person name="Du Y."/>
            <person name="Sun X."/>
            <person name="Zhang S."/>
            <person name="Liu B."/>
            <person name="Cheng P."/>
            <person name="Jiang X."/>
            <person name="Li J."/>
            <person name="Fan D."/>
            <person name="Wang W."/>
            <person name="Fu W."/>
            <person name="Wang T."/>
            <person name="Wang B."/>
            <person name="Zhang J."/>
            <person name="Peng Z."/>
            <person name="Li Y."/>
            <person name="Li N."/>
            <person name="Wang J."/>
            <person name="Chen M."/>
            <person name="He Y."/>
            <person name="Tan F."/>
            <person name="Song X."/>
            <person name="Zheng Q."/>
            <person name="Huang R."/>
            <person name="Yang H."/>
            <person name="Du X."/>
            <person name="Chen L."/>
            <person name="Yang M."/>
            <person name="Gaffney P.M."/>
            <person name="Wang S."/>
            <person name="Luo L."/>
            <person name="She Z."/>
            <person name="Ming Y."/>
            <person name="Huang W."/>
            <person name="Zhang S."/>
            <person name="Huang B."/>
            <person name="Zhang Y."/>
            <person name="Qu T."/>
            <person name="Ni P."/>
            <person name="Miao G."/>
            <person name="Wang J."/>
            <person name="Wang Q."/>
            <person name="Steinberg C.E."/>
            <person name="Wang H."/>
            <person name="Li N."/>
            <person name="Qian L."/>
            <person name="Zhang G."/>
            <person name="Li Y."/>
            <person name="Yang H."/>
            <person name="Liu X."/>
            <person name="Wang J."/>
            <person name="Yin Y."/>
            <person name="Wang J."/>
        </authorList>
    </citation>
    <scope>NUCLEOTIDE SEQUENCE [LARGE SCALE GENOMIC DNA]</scope>
    <source>
        <strain evidence="1">05x7-T-G4-1.051#20</strain>
    </source>
</reference>
<organism evidence="1">
    <name type="scientific">Magallana gigas</name>
    <name type="common">Pacific oyster</name>
    <name type="synonym">Crassostrea gigas</name>
    <dbReference type="NCBI Taxonomy" id="29159"/>
    <lineage>
        <taxon>Eukaryota</taxon>
        <taxon>Metazoa</taxon>
        <taxon>Spiralia</taxon>
        <taxon>Lophotrochozoa</taxon>
        <taxon>Mollusca</taxon>
        <taxon>Bivalvia</taxon>
        <taxon>Autobranchia</taxon>
        <taxon>Pteriomorphia</taxon>
        <taxon>Ostreida</taxon>
        <taxon>Ostreoidea</taxon>
        <taxon>Ostreidae</taxon>
        <taxon>Magallana</taxon>
    </lineage>
</organism>